<keyword evidence="2" id="KW-1185">Reference proteome</keyword>
<proteinExistence type="predicted"/>
<comment type="caution">
    <text evidence="1">The sequence shown here is derived from an EMBL/GenBank/DDBJ whole genome shotgun (WGS) entry which is preliminary data.</text>
</comment>
<evidence type="ECO:0000313" key="1">
    <source>
        <dbReference type="EMBL" id="KAK2177334.1"/>
    </source>
</evidence>
<name>A0AAD9KTE6_RIDPI</name>
<gene>
    <name evidence="1" type="ORF">NP493_605g01056</name>
</gene>
<dbReference type="EMBL" id="JAODUO010000605">
    <property type="protein sequence ID" value="KAK2177334.1"/>
    <property type="molecule type" value="Genomic_DNA"/>
</dbReference>
<dbReference type="AlphaFoldDB" id="A0AAD9KTE6"/>
<organism evidence="1 2">
    <name type="scientific">Ridgeia piscesae</name>
    <name type="common">Tubeworm</name>
    <dbReference type="NCBI Taxonomy" id="27915"/>
    <lineage>
        <taxon>Eukaryota</taxon>
        <taxon>Metazoa</taxon>
        <taxon>Spiralia</taxon>
        <taxon>Lophotrochozoa</taxon>
        <taxon>Annelida</taxon>
        <taxon>Polychaeta</taxon>
        <taxon>Sedentaria</taxon>
        <taxon>Canalipalpata</taxon>
        <taxon>Sabellida</taxon>
        <taxon>Siboglinidae</taxon>
        <taxon>Ridgeia</taxon>
    </lineage>
</organism>
<protein>
    <submittedName>
        <fullName evidence="1">Uncharacterized protein</fullName>
    </submittedName>
</protein>
<dbReference type="Proteomes" id="UP001209878">
    <property type="component" value="Unassembled WGS sequence"/>
</dbReference>
<sequence length="125" mass="13900">MTGYRNNYIVSDVIDMNDATCQQVTTPDSDKYFLLEIELPTRHGNLTVTAGLGGGDCLDFPVTMVYTERDQSVVIPYHNNPSFCRNLPGKCVFDCDCSDTKCHRVVLALLSVPTGPRTLCEIYIT</sequence>
<reference evidence="1" key="1">
    <citation type="journal article" date="2023" name="Mol. Biol. Evol.">
        <title>Third-Generation Sequencing Reveals the Adaptive Role of the Epigenome in Three Deep-Sea Polychaetes.</title>
        <authorList>
            <person name="Perez M."/>
            <person name="Aroh O."/>
            <person name="Sun Y."/>
            <person name="Lan Y."/>
            <person name="Juniper S.K."/>
            <person name="Young C.R."/>
            <person name="Angers B."/>
            <person name="Qian P.Y."/>
        </authorList>
    </citation>
    <scope>NUCLEOTIDE SEQUENCE</scope>
    <source>
        <strain evidence="1">R07B-5</strain>
    </source>
</reference>
<accession>A0AAD9KTE6</accession>
<evidence type="ECO:0000313" key="2">
    <source>
        <dbReference type="Proteomes" id="UP001209878"/>
    </source>
</evidence>